<keyword evidence="1" id="KW-0472">Membrane</keyword>
<protein>
    <submittedName>
        <fullName evidence="2">Uncharacterized protein</fullName>
    </submittedName>
</protein>
<dbReference type="EMBL" id="WSRQ01000124">
    <property type="protein sequence ID" value="MVX67344.1"/>
    <property type="molecule type" value="Genomic_DNA"/>
</dbReference>
<comment type="caution">
    <text evidence="2">The sequence shown here is derived from an EMBL/GenBank/DDBJ whole genome shotgun (WGS) entry which is preliminary data.</text>
</comment>
<keyword evidence="1" id="KW-0812">Transmembrane</keyword>
<evidence type="ECO:0000313" key="2">
    <source>
        <dbReference type="EMBL" id="MVX67344.1"/>
    </source>
</evidence>
<evidence type="ECO:0000256" key="1">
    <source>
        <dbReference type="SAM" id="Phobius"/>
    </source>
</evidence>
<gene>
    <name evidence="2" type="ORF">GKZ28_27345</name>
</gene>
<evidence type="ECO:0000313" key="3">
    <source>
        <dbReference type="Proteomes" id="UP000656077"/>
    </source>
</evidence>
<keyword evidence="1" id="KW-1133">Transmembrane helix</keyword>
<dbReference type="AlphaFoldDB" id="A0A964W5D5"/>
<accession>A0A964W5D5</accession>
<feature type="transmembrane region" description="Helical" evidence="1">
    <location>
        <begin position="12"/>
        <end position="31"/>
    </location>
</feature>
<dbReference type="Proteomes" id="UP000656077">
    <property type="component" value="Unassembled WGS sequence"/>
</dbReference>
<proteinExistence type="predicted"/>
<sequence length="45" mass="5255">MFNKGVIRKFLFLSLGFGFIIGMIFPIVASFEEVDSKELIYYNFI</sequence>
<dbReference type="RefSeq" id="WP_160361752.1">
    <property type="nucleotide sequence ID" value="NZ_WSRQ01000124.1"/>
</dbReference>
<reference evidence="2" key="1">
    <citation type="submission" date="2019-12" db="EMBL/GenBank/DDBJ databases">
        <title>Microbes associate with the intestines of laboratory mice.</title>
        <authorList>
            <person name="Navarre W."/>
            <person name="Wong E."/>
        </authorList>
    </citation>
    <scope>NUCLEOTIDE SEQUENCE</scope>
    <source>
        <strain evidence="2">NM79_F5</strain>
    </source>
</reference>
<name>A0A964W5D5_9CLOT</name>
<organism evidence="2 3">
    <name type="scientific">Clostridium chromiireducens</name>
    <dbReference type="NCBI Taxonomy" id="225345"/>
    <lineage>
        <taxon>Bacteria</taxon>
        <taxon>Bacillati</taxon>
        <taxon>Bacillota</taxon>
        <taxon>Clostridia</taxon>
        <taxon>Eubacteriales</taxon>
        <taxon>Clostridiaceae</taxon>
        <taxon>Clostridium</taxon>
    </lineage>
</organism>